<name>A0A5B2TKR5_9PROT</name>
<dbReference type="InterPro" id="IPR011663">
    <property type="entry name" value="UTRA"/>
</dbReference>
<evidence type="ECO:0000313" key="5">
    <source>
        <dbReference type="EMBL" id="KAA2215087.1"/>
    </source>
</evidence>
<sequence>MPIAAPPAAARLDARPLYRQVEEILLGRIAGGEWPPGHALPSEPELAAELGVSQGTVRKAMTALEQRHVIERRQGRGTTVAQHNSETARYHFFRLRDLTGRSVVSRILVVSCGHGQAEPWEAAALGIGEGAPVHHLRRIRLLDGSPRIFERCTLSAALVPGFRLPPGELAQELYVHLQQVHQVTIRRAEEELSASAADAETAEALGKPAGTPLLMVQRIAYDVADRPVEVRLSMIDTERHRYAVHLD</sequence>
<dbReference type="SMART" id="SM00345">
    <property type="entry name" value="HTH_GNTR"/>
    <property type="match status" value="1"/>
</dbReference>
<dbReference type="EMBL" id="VUKA01000001">
    <property type="protein sequence ID" value="KAA2215087.1"/>
    <property type="molecule type" value="Genomic_DNA"/>
</dbReference>
<dbReference type="InterPro" id="IPR050679">
    <property type="entry name" value="Bact_HTH_transcr_reg"/>
</dbReference>
<dbReference type="Gene3D" id="3.40.1410.10">
    <property type="entry name" value="Chorismate lyase-like"/>
    <property type="match status" value="1"/>
</dbReference>
<dbReference type="Pfam" id="PF00392">
    <property type="entry name" value="GntR"/>
    <property type="match status" value="1"/>
</dbReference>
<dbReference type="PANTHER" id="PTHR44846:SF1">
    <property type="entry name" value="MANNOSYL-D-GLYCERATE TRANSPORT_METABOLISM SYSTEM REPRESSOR MNGR-RELATED"/>
    <property type="match status" value="1"/>
</dbReference>
<dbReference type="CDD" id="cd07377">
    <property type="entry name" value="WHTH_GntR"/>
    <property type="match status" value="1"/>
</dbReference>
<dbReference type="InterPro" id="IPR000524">
    <property type="entry name" value="Tscrpt_reg_HTH_GntR"/>
</dbReference>
<dbReference type="PROSITE" id="PS50949">
    <property type="entry name" value="HTH_GNTR"/>
    <property type="match status" value="1"/>
</dbReference>
<keyword evidence="2" id="KW-0238">DNA-binding</keyword>
<dbReference type="GO" id="GO:0003677">
    <property type="term" value="F:DNA binding"/>
    <property type="evidence" value="ECO:0007669"/>
    <property type="project" value="UniProtKB-KW"/>
</dbReference>
<dbReference type="GO" id="GO:0003700">
    <property type="term" value="F:DNA-binding transcription factor activity"/>
    <property type="evidence" value="ECO:0007669"/>
    <property type="project" value="InterPro"/>
</dbReference>
<dbReference type="Proteomes" id="UP000322110">
    <property type="component" value="Unassembled WGS sequence"/>
</dbReference>
<comment type="caution">
    <text evidence="5">The sequence shown here is derived from an EMBL/GenBank/DDBJ whole genome shotgun (WGS) entry which is preliminary data.</text>
</comment>
<dbReference type="Gene3D" id="1.10.10.10">
    <property type="entry name" value="Winged helix-like DNA-binding domain superfamily/Winged helix DNA-binding domain"/>
    <property type="match status" value="1"/>
</dbReference>
<dbReference type="GO" id="GO:0045892">
    <property type="term" value="P:negative regulation of DNA-templated transcription"/>
    <property type="evidence" value="ECO:0007669"/>
    <property type="project" value="TreeGrafter"/>
</dbReference>
<dbReference type="SMART" id="SM00866">
    <property type="entry name" value="UTRA"/>
    <property type="match status" value="1"/>
</dbReference>
<gene>
    <name evidence="5" type="ORF">F0Q34_05325</name>
</gene>
<evidence type="ECO:0000313" key="6">
    <source>
        <dbReference type="Proteomes" id="UP000322110"/>
    </source>
</evidence>
<evidence type="ECO:0000256" key="1">
    <source>
        <dbReference type="ARBA" id="ARBA00023015"/>
    </source>
</evidence>
<keyword evidence="1" id="KW-0805">Transcription regulation</keyword>
<protein>
    <submittedName>
        <fullName evidence="5">GntR family transcriptional regulator</fullName>
    </submittedName>
</protein>
<dbReference type="InterPro" id="IPR036388">
    <property type="entry name" value="WH-like_DNA-bd_sf"/>
</dbReference>
<dbReference type="InterPro" id="IPR028978">
    <property type="entry name" value="Chorismate_lyase_/UTRA_dom_sf"/>
</dbReference>
<evidence type="ECO:0000259" key="4">
    <source>
        <dbReference type="PROSITE" id="PS50949"/>
    </source>
</evidence>
<keyword evidence="6" id="KW-1185">Reference proteome</keyword>
<dbReference type="PANTHER" id="PTHR44846">
    <property type="entry name" value="MANNOSYL-D-GLYCERATE TRANSPORT/METABOLISM SYSTEM REPRESSOR MNGR-RELATED"/>
    <property type="match status" value="1"/>
</dbReference>
<feature type="domain" description="HTH gntR-type" evidence="4">
    <location>
        <begin position="15"/>
        <end position="83"/>
    </location>
</feature>
<dbReference type="SUPFAM" id="SSF46785">
    <property type="entry name" value="Winged helix' DNA-binding domain"/>
    <property type="match status" value="1"/>
</dbReference>
<evidence type="ECO:0000256" key="3">
    <source>
        <dbReference type="ARBA" id="ARBA00023163"/>
    </source>
</evidence>
<dbReference type="RefSeq" id="WP_149811039.1">
    <property type="nucleotide sequence ID" value="NZ_VUKA01000001.1"/>
</dbReference>
<evidence type="ECO:0000256" key="2">
    <source>
        <dbReference type="ARBA" id="ARBA00023125"/>
    </source>
</evidence>
<keyword evidence="3" id="KW-0804">Transcription</keyword>
<dbReference type="SUPFAM" id="SSF64288">
    <property type="entry name" value="Chorismate lyase-like"/>
    <property type="match status" value="1"/>
</dbReference>
<dbReference type="Pfam" id="PF07702">
    <property type="entry name" value="UTRA"/>
    <property type="match status" value="1"/>
</dbReference>
<dbReference type="PRINTS" id="PR00035">
    <property type="entry name" value="HTHGNTR"/>
</dbReference>
<organism evidence="5 6">
    <name type="scientific">Teichococcus oryzae</name>
    <dbReference type="NCBI Taxonomy" id="1608942"/>
    <lineage>
        <taxon>Bacteria</taxon>
        <taxon>Pseudomonadati</taxon>
        <taxon>Pseudomonadota</taxon>
        <taxon>Alphaproteobacteria</taxon>
        <taxon>Acetobacterales</taxon>
        <taxon>Roseomonadaceae</taxon>
        <taxon>Roseomonas</taxon>
    </lineage>
</organism>
<dbReference type="InterPro" id="IPR036390">
    <property type="entry name" value="WH_DNA-bd_sf"/>
</dbReference>
<dbReference type="OrthoDB" id="9808698at2"/>
<accession>A0A5B2TKR5</accession>
<dbReference type="AlphaFoldDB" id="A0A5B2TKR5"/>
<reference evidence="5 6" key="1">
    <citation type="journal article" date="2015" name="Int. J. Syst. Evol. Microbiol.">
        <title>Roseomonas oryzae sp. nov., isolated from paddy rhizosphere soil.</title>
        <authorList>
            <person name="Ramaprasad E.V."/>
            <person name="Sasikala Ch."/>
            <person name="Ramana Ch.V."/>
        </authorList>
    </citation>
    <scope>NUCLEOTIDE SEQUENCE [LARGE SCALE GENOMIC DNA]</scope>
    <source>
        <strain evidence="5 6">KCTC 42542</strain>
    </source>
</reference>
<proteinExistence type="predicted"/>